<keyword evidence="4" id="KW-0472">Membrane</keyword>
<keyword evidence="5" id="KW-1185">Reference proteome</keyword>
<feature type="region of interest" description="Disordered" evidence="3">
    <location>
        <begin position="620"/>
        <end position="640"/>
    </location>
</feature>
<name>A0ABM3J4Q0_BACDO</name>
<feature type="transmembrane region" description="Helical" evidence="4">
    <location>
        <begin position="1772"/>
        <end position="1793"/>
    </location>
</feature>
<feature type="region of interest" description="Disordered" evidence="3">
    <location>
        <begin position="1440"/>
        <end position="1489"/>
    </location>
</feature>
<dbReference type="SMART" id="SM00364">
    <property type="entry name" value="LRR_BAC"/>
    <property type="match status" value="4"/>
</dbReference>
<evidence type="ECO:0000313" key="6">
    <source>
        <dbReference type="RefSeq" id="XP_049304184.1"/>
    </source>
</evidence>
<dbReference type="GeneID" id="115066534"/>
<evidence type="ECO:0000256" key="3">
    <source>
        <dbReference type="SAM" id="MobiDB-lite"/>
    </source>
</evidence>
<feature type="region of interest" description="Disordered" evidence="3">
    <location>
        <begin position="1256"/>
        <end position="1295"/>
    </location>
</feature>
<dbReference type="PROSITE" id="PS51450">
    <property type="entry name" value="LRR"/>
    <property type="match status" value="4"/>
</dbReference>
<dbReference type="SMART" id="SM00365">
    <property type="entry name" value="LRR_SD22"/>
    <property type="match status" value="5"/>
</dbReference>
<gene>
    <name evidence="6" type="primary">LOC115066534</name>
</gene>
<dbReference type="PRINTS" id="PR00019">
    <property type="entry name" value="LEURICHRPT"/>
</dbReference>
<evidence type="ECO:0000313" key="5">
    <source>
        <dbReference type="Proteomes" id="UP001652620"/>
    </source>
</evidence>
<keyword evidence="4" id="KW-0812">Transmembrane</keyword>
<feature type="compositionally biased region" description="Polar residues" evidence="3">
    <location>
        <begin position="1114"/>
        <end position="1140"/>
    </location>
</feature>
<feature type="compositionally biased region" description="Polar residues" evidence="3">
    <location>
        <begin position="1467"/>
        <end position="1484"/>
    </location>
</feature>
<feature type="compositionally biased region" description="Low complexity" evidence="3">
    <location>
        <begin position="1920"/>
        <end position="1936"/>
    </location>
</feature>
<dbReference type="SMART" id="SM00369">
    <property type="entry name" value="LRR_TYP"/>
    <property type="match status" value="9"/>
</dbReference>
<protein>
    <submittedName>
        <fullName evidence="6">Uncharacterized protein LOC115066534</fullName>
    </submittedName>
</protein>
<feature type="region of interest" description="Disordered" evidence="3">
    <location>
        <begin position="1552"/>
        <end position="1600"/>
    </location>
</feature>
<dbReference type="InterPro" id="IPR003591">
    <property type="entry name" value="Leu-rich_rpt_typical-subtyp"/>
</dbReference>
<keyword evidence="4" id="KW-1133">Transmembrane helix</keyword>
<reference evidence="6" key="2">
    <citation type="submission" date="2025-08" db="UniProtKB">
        <authorList>
            <consortium name="RefSeq"/>
        </authorList>
    </citation>
    <scope>IDENTIFICATION</scope>
    <source>
        <tissue evidence="6">Adult</tissue>
    </source>
</reference>
<dbReference type="Pfam" id="PF13855">
    <property type="entry name" value="LRR_8"/>
    <property type="match status" value="2"/>
</dbReference>
<dbReference type="PANTHER" id="PTHR24366:SF170">
    <property type="entry name" value="RE50361P"/>
    <property type="match status" value="1"/>
</dbReference>
<dbReference type="PANTHER" id="PTHR24366">
    <property type="entry name" value="IG(IMMUNOGLOBULIN) AND LRR(LEUCINE RICH REPEAT) DOMAINS"/>
    <property type="match status" value="1"/>
</dbReference>
<dbReference type="RefSeq" id="XP_049304184.1">
    <property type="nucleotide sequence ID" value="XM_049448227.1"/>
</dbReference>
<reference evidence="5" key="1">
    <citation type="submission" date="2025-05" db="UniProtKB">
        <authorList>
            <consortium name="RefSeq"/>
        </authorList>
    </citation>
    <scope>NUCLEOTIDE SEQUENCE [LARGE SCALE GENOMIC DNA]</scope>
</reference>
<keyword evidence="1" id="KW-0433">Leucine-rich repeat</keyword>
<evidence type="ECO:0000256" key="2">
    <source>
        <dbReference type="ARBA" id="ARBA00022737"/>
    </source>
</evidence>
<evidence type="ECO:0000256" key="1">
    <source>
        <dbReference type="ARBA" id="ARBA00022614"/>
    </source>
</evidence>
<feature type="region of interest" description="Disordered" evidence="3">
    <location>
        <begin position="1901"/>
        <end position="1936"/>
    </location>
</feature>
<feature type="compositionally biased region" description="Polar residues" evidence="3">
    <location>
        <begin position="1256"/>
        <end position="1268"/>
    </location>
</feature>
<feature type="region of interest" description="Disordered" evidence="3">
    <location>
        <begin position="1113"/>
        <end position="1146"/>
    </location>
</feature>
<dbReference type="InterPro" id="IPR025875">
    <property type="entry name" value="Leu-rich_rpt_4"/>
</dbReference>
<proteinExistence type="predicted"/>
<organism evidence="5 6">
    <name type="scientific">Bactrocera dorsalis</name>
    <name type="common">Oriental fruit fly</name>
    <name type="synonym">Dacus dorsalis</name>
    <dbReference type="NCBI Taxonomy" id="27457"/>
    <lineage>
        <taxon>Eukaryota</taxon>
        <taxon>Metazoa</taxon>
        <taxon>Ecdysozoa</taxon>
        <taxon>Arthropoda</taxon>
        <taxon>Hexapoda</taxon>
        <taxon>Insecta</taxon>
        <taxon>Pterygota</taxon>
        <taxon>Neoptera</taxon>
        <taxon>Endopterygota</taxon>
        <taxon>Diptera</taxon>
        <taxon>Brachycera</taxon>
        <taxon>Muscomorpha</taxon>
        <taxon>Tephritoidea</taxon>
        <taxon>Tephritidae</taxon>
        <taxon>Bactrocera</taxon>
        <taxon>Bactrocera</taxon>
    </lineage>
</organism>
<dbReference type="Pfam" id="PF12799">
    <property type="entry name" value="LRR_4"/>
    <property type="match status" value="1"/>
</dbReference>
<dbReference type="InterPro" id="IPR032675">
    <property type="entry name" value="LRR_dom_sf"/>
</dbReference>
<sequence length="2059" mass="224886">MVPNCRTRRKNYANSRAASLLLLRRARIADMLPALLSITLIAANIGNAAAKMDTELLQDDELLMQAPKSAQVEALEPQISQVGNEDSNEHYNLYRSELKRLSYETIHRILRDENEPIYRRADASYRYYKKRAYQPTHAVVRRAIAATSVNNDAPQPQGVTQQTAVQHALRITNAQLRHYDAARDYHGNHSAINTLDLSNNLLQDVNLSAFTALQQAELANNSLTTIPLNQRDAASSNIVSLNLNDNQIVHATAVSSANLRELHLSGNQITQLAHLNLSMLSALETLDLSCNQISELETAFFPQRMHFLKHLNLAYNRIGTIYRETFYNLLSLNTLLLSHNNISDIDYETFLALPNLQFLDLSHNQLRGEAIRALQGIPDLVRLSIAYNPEVGAAMQEFVASWSLKELDASGTGLCQIPAALAQSVRTLKLTDNWLKIINCGDLDSYPLLQYLDLSHSRIEDIEDDALGRLEILETLFLDHNRLRKVPVSLPTSLEHLFLQHNEIMDLQAQTFQGLNNLQTLDLSGNKLLYLPALPLPKLLTLNLRAAGLRGVSQAMVHTLPRLRDLLLDENPIKCSDLLSIAEWATPCRIVERNGPADSSNITAEESYNIERNSIMGDLGEEQQQQQQQQQLDGDNRIGSIDDGEEQVIALSASAAKLGQQKRDEAAATAEATDAAEAATNIELKQKFVRMHNFFEKFKSNCNVKRQTAVRAPAPASTPTPDCAVEWEASGEQSSTSELTFNLPNELRAQSEKLNVKATATATTTTSMPRQDAIGETMSSSAQAKAKEGAPRQKKSKKEVKNVKAEMKLFKFNQKNFTPEMAESSEATTKNMKTTTADGTTATLATSGTEAPFDYKTQVSKTTATATTTTTRLPTIIRTRATTTQTTRFPTTIRTTATTKFPITAKHTTTELPITTTVKPTTTRKITTTNEHVNLTLRTTRGESGITAATTTTTENQTTAEATTTPAVVETLRQLATVATGSGAANIANLLRQQITATTVPALVVNGSTTTSILKTLPTTTTVTNIAAAPRVGAKTMLLATLQDPDSDVEASDAQTITTTTNVLNAKLTATSSLNNTKEISVNEKQQRLDNAAATAATTTNSADVATSLEMAKNASTARTAQQLSERTSATPTTETSNDNTYMKTTKATPTTTTILQTATTSTKLVAARYLQMKRSQAVSGARATHATKRVAATKLINADEATFGEMRVGALQTGQSEAAKSELTTQKAALLVETTTAKVMPTTQQLSEATIQTKSVTKQKVDNNLTRNDSDNDGHKVQANKQEAAAEEEEEDKEQNMIAAATTLAVNELAKPKTTQFWQQHNFKRANPYPNDISGQRRHSAEEPGVAAGSTTEHNIKIETIMQPTTSGTHAPTHKHEPLQLHIRDRHLIGTPLLMHRGQNMLVEAAEVLKQTTVTVKSTTTTTTPTLKLSKASTLKITNEPALAKSQPTEAEHQEYSHPSVEQAVAEQQKSAVQAHQQSNNFTHTERSQAEAINVQTNVTPGLGIGGAEIEGKQQQHNDSPADKQMLAGKAVNTSKTTTTAKWIETTAATTTDNINNEQHKVKASGANSSGRRHELERKALPRKHDDIGGGGSGGGRRKPTLIMKKMTIQTQHTKHTQTPHQQAHYMLNTPRENEAVLRDRSVAAAAGIPHALAGKLLKANSEAAANGITHNWFESGSELAEFAATHNIAQHKHSTVNTPIIRDDNHAHLLAAMDEVAALQNLDAPTAQHSISSPRRDHEPLQVQERAALHSQRQQWLDVREVGSGTTHPGIVLLLSFSLLAVLLIGLMHVYRCDVLPWRRHLLSHQQRPHLQRQFNGGADDDAHSFLHYHNNGEGQQQQQRAQQPPRWHHGERTRANYSSPLHNLHVRELQKTSAVEVEAATRITRSYYDVRPFEKSTAAARRHGSAGSNASGGSGGMSRNSSSSLSSTRSSSTAGSMEADDAFYVEMAAECGQLGGCVSANDALHSDMLPMELLTVTAACKRNDECNADTALHEAVSQRAADANIDIERNTVIGEKQAYKTQSCAGNGAPLINDRRRKVSAKTATASSSTRKFDLW</sequence>
<feature type="compositionally biased region" description="Basic and acidic residues" evidence="3">
    <location>
        <begin position="1573"/>
        <end position="1589"/>
    </location>
</feature>
<feature type="compositionally biased region" description="Low complexity" evidence="3">
    <location>
        <begin position="1838"/>
        <end position="1848"/>
    </location>
</feature>
<dbReference type="Proteomes" id="UP001652620">
    <property type="component" value="Chromosome 2"/>
</dbReference>
<keyword evidence="2" id="KW-0677">Repeat</keyword>
<feature type="region of interest" description="Disordered" evidence="3">
    <location>
        <begin position="776"/>
        <end position="801"/>
    </location>
</feature>
<feature type="region of interest" description="Disordered" evidence="3">
    <location>
        <begin position="1815"/>
        <end position="1866"/>
    </location>
</feature>
<evidence type="ECO:0000256" key="4">
    <source>
        <dbReference type="SAM" id="Phobius"/>
    </source>
</evidence>
<dbReference type="SUPFAM" id="SSF52058">
    <property type="entry name" value="L domain-like"/>
    <property type="match status" value="2"/>
</dbReference>
<accession>A0ABM3J4Q0</accession>
<dbReference type="Gene3D" id="3.80.10.10">
    <property type="entry name" value="Ribonuclease Inhibitor"/>
    <property type="match status" value="3"/>
</dbReference>
<dbReference type="InterPro" id="IPR001611">
    <property type="entry name" value="Leu-rich_rpt"/>
</dbReference>